<dbReference type="Pfam" id="PF00196">
    <property type="entry name" value="GerE"/>
    <property type="match status" value="1"/>
</dbReference>
<protein>
    <submittedName>
        <fullName evidence="6">Response regulator transcription factor</fullName>
    </submittedName>
</protein>
<feature type="domain" description="Response regulatory" evidence="5">
    <location>
        <begin position="21"/>
        <end position="141"/>
    </location>
</feature>
<reference evidence="6 7" key="1">
    <citation type="submission" date="2020-10" db="EMBL/GenBank/DDBJ databases">
        <title>Connecting structure to function with the recovery of over 1000 high-quality activated sludge metagenome-assembled genomes encoding full-length rRNA genes using long-read sequencing.</title>
        <authorList>
            <person name="Singleton C.M."/>
            <person name="Petriglieri F."/>
            <person name="Kristensen J.M."/>
            <person name="Kirkegaard R.H."/>
            <person name="Michaelsen T.Y."/>
            <person name="Andersen M.H."/>
            <person name="Karst S.M."/>
            <person name="Dueholm M.S."/>
            <person name="Nielsen P.H."/>
            <person name="Albertsen M."/>
        </authorList>
    </citation>
    <scope>NUCLEOTIDE SEQUENCE [LARGE SCALE GENOMIC DNA]</scope>
    <source>
        <strain evidence="6">Ribe_18-Q3-R11-54_MAXAC.273</strain>
    </source>
</reference>
<dbReference type="GO" id="GO:0000160">
    <property type="term" value="P:phosphorelay signal transduction system"/>
    <property type="evidence" value="ECO:0007669"/>
    <property type="project" value="InterPro"/>
</dbReference>
<evidence type="ECO:0000259" key="4">
    <source>
        <dbReference type="PROSITE" id="PS50043"/>
    </source>
</evidence>
<dbReference type="PROSITE" id="PS50043">
    <property type="entry name" value="HTH_LUXR_2"/>
    <property type="match status" value="1"/>
</dbReference>
<dbReference type="InterPro" id="IPR011006">
    <property type="entry name" value="CheY-like_superfamily"/>
</dbReference>
<dbReference type="Gene3D" id="3.40.50.2300">
    <property type="match status" value="2"/>
</dbReference>
<dbReference type="AlphaFoldDB" id="A0A9D7XSP8"/>
<dbReference type="CDD" id="cd17535">
    <property type="entry name" value="REC_NarL-like"/>
    <property type="match status" value="2"/>
</dbReference>
<dbReference type="PROSITE" id="PS00622">
    <property type="entry name" value="HTH_LUXR_1"/>
    <property type="match status" value="1"/>
</dbReference>
<evidence type="ECO:0000259" key="5">
    <source>
        <dbReference type="PROSITE" id="PS50110"/>
    </source>
</evidence>
<dbReference type="SMART" id="SM00448">
    <property type="entry name" value="REC"/>
    <property type="match status" value="2"/>
</dbReference>
<dbReference type="GO" id="GO:0003677">
    <property type="term" value="F:DNA binding"/>
    <property type="evidence" value="ECO:0007669"/>
    <property type="project" value="UniProtKB-KW"/>
</dbReference>
<evidence type="ECO:0000256" key="1">
    <source>
        <dbReference type="ARBA" id="ARBA00022553"/>
    </source>
</evidence>
<dbReference type="SMART" id="SM00421">
    <property type="entry name" value="HTH_LUXR"/>
    <property type="match status" value="1"/>
</dbReference>
<feature type="domain" description="Response regulatory" evidence="5">
    <location>
        <begin position="248"/>
        <end position="364"/>
    </location>
</feature>
<gene>
    <name evidence="6" type="ORF">IPP15_05795</name>
</gene>
<dbReference type="InterPro" id="IPR001789">
    <property type="entry name" value="Sig_transdc_resp-reg_receiver"/>
</dbReference>
<dbReference type="Proteomes" id="UP000808337">
    <property type="component" value="Unassembled WGS sequence"/>
</dbReference>
<accession>A0A9D7XSP8</accession>
<evidence type="ECO:0000313" key="7">
    <source>
        <dbReference type="Proteomes" id="UP000808337"/>
    </source>
</evidence>
<dbReference type="SUPFAM" id="SSF52172">
    <property type="entry name" value="CheY-like"/>
    <property type="match status" value="2"/>
</dbReference>
<dbReference type="PANTHER" id="PTHR43214">
    <property type="entry name" value="TWO-COMPONENT RESPONSE REGULATOR"/>
    <property type="match status" value="1"/>
</dbReference>
<evidence type="ECO:0000256" key="3">
    <source>
        <dbReference type="PROSITE-ProRule" id="PRU00169"/>
    </source>
</evidence>
<sequence>MSSYIEAYDYKMQKAGTHLIKVAIVDDNKSTVASLNEFLSYSPKTRVIFTARSGQEFLEKIKSVDTDDFPDVVIMDVNMPGLSGIEVVRHGKAIYPSIKFLMLTVFDDEETLFEAIKAGASGYLLKDERTNVIIAHIESLMEEGSVPMSPRIARKTLEMLATTSKPIVGKHVVELQDLSSREKDVLYLMVDGLEYRDIGLKLNISPHTVRKHISNIYEKLHITSKTQAIRLMQGSRASYQESTTRRNKILLVDDHQIILDSLAMMIGTIADMEVIGKISDPRDVPQFLDISPVDIMITDLSMPHMDGLTLAKLVRESHPKQKILILTVSESVEHIQQARSIGVEGYILKKANKEELSTAIRTIIGGENYYGQSLIIPVS</sequence>
<feature type="modified residue" description="4-aspartylphosphate" evidence="3">
    <location>
        <position position="299"/>
    </location>
</feature>
<dbReference type="CDD" id="cd06170">
    <property type="entry name" value="LuxR_C_like"/>
    <property type="match status" value="1"/>
</dbReference>
<dbReference type="GO" id="GO:0006355">
    <property type="term" value="P:regulation of DNA-templated transcription"/>
    <property type="evidence" value="ECO:0007669"/>
    <property type="project" value="InterPro"/>
</dbReference>
<evidence type="ECO:0000256" key="2">
    <source>
        <dbReference type="ARBA" id="ARBA00023125"/>
    </source>
</evidence>
<evidence type="ECO:0000313" key="6">
    <source>
        <dbReference type="EMBL" id="MBK9981927.1"/>
    </source>
</evidence>
<dbReference type="InterPro" id="IPR000792">
    <property type="entry name" value="Tscrpt_reg_LuxR_C"/>
</dbReference>
<dbReference type="InterPro" id="IPR058245">
    <property type="entry name" value="NreC/VraR/RcsB-like_REC"/>
</dbReference>
<comment type="caution">
    <text evidence="6">The sequence shown here is derived from an EMBL/GenBank/DDBJ whole genome shotgun (WGS) entry which is preliminary data.</text>
</comment>
<dbReference type="InterPro" id="IPR039420">
    <property type="entry name" value="WalR-like"/>
</dbReference>
<organism evidence="6 7">
    <name type="scientific">Candidatus Opimibacter skivensis</name>
    <dbReference type="NCBI Taxonomy" id="2982028"/>
    <lineage>
        <taxon>Bacteria</taxon>
        <taxon>Pseudomonadati</taxon>
        <taxon>Bacteroidota</taxon>
        <taxon>Saprospiria</taxon>
        <taxon>Saprospirales</taxon>
        <taxon>Saprospiraceae</taxon>
        <taxon>Candidatus Opimibacter</taxon>
    </lineage>
</organism>
<keyword evidence="2" id="KW-0238">DNA-binding</keyword>
<proteinExistence type="predicted"/>
<feature type="modified residue" description="4-aspartylphosphate" evidence="3">
    <location>
        <position position="76"/>
    </location>
</feature>
<dbReference type="PRINTS" id="PR00038">
    <property type="entry name" value="HTHLUXR"/>
</dbReference>
<dbReference type="EMBL" id="JADKGY010000001">
    <property type="protein sequence ID" value="MBK9981927.1"/>
    <property type="molecule type" value="Genomic_DNA"/>
</dbReference>
<dbReference type="Pfam" id="PF00072">
    <property type="entry name" value="Response_reg"/>
    <property type="match status" value="2"/>
</dbReference>
<dbReference type="PROSITE" id="PS50110">
    <property type="entry name" value="RESPONSE_REGULATORY"/>
    <property type="match status" value="2"/>
</dbReference>
<feature type="domain" description="HTH luxR-type" evidence="4">
    <location>
        <begin position="171"/>
        <end position="236"/>
    </location>
</feature>
<name>A0A9D7XSP8_9BACT</name>
<keyword evidence="1 3" id="KW-0597">Phosphoprotein</keyword>